<evidence type="ECO:0000313" key="2">
    <source>
        <dbReference type="Proteomes" id="UP001497480"/>
    </source>
</evidence>
<keyword evidence="2" id="KW-1185">Reference proteome</keyword>
<evidence type="ECO:0000313" key="1">
    <source>
        <dbReference type="EMBL" id="CAL0328478.1"/>
    </source>
</evidence>
<comment type="caution">
    <text evidence="1">The sequence shown here is derived from an EMBL/GenBank/DDBJ whole genome shotgun (WGS) entry which is preliminary data.</text>
</comment>
<reference evidence="1 2" key="1">
    <citation type="submission" date="2024-03" db="EMBL/GenBank/DDBJ databases">
        <authorList>
            <person name="Martinez-Hernandez J."/>
        </authorList>
    </citation>
    <scope>NUCLEOTIDE SEQUENCE [LARGE SCALE GENOMIC DNA]</scope>
</reference>
<dbReference type="SUPFAM" id="SSF56219">
    <property type="entry name" value="DNase I-like"/>
    <property type="match status" value="1"/>
</dbReference>
<sequence length="382" mass="44017">MSNQQIFVSLVIEDDVVFLCGVYAHRNYIHRRLLWSELKDLMNKNMGPWCCIGDFNMVMGANECRGSTLPARMPIEEFRAFSDDTNLIHLTTRGVEFTWSNKRRGMPLTEKRLDRSICNEDWLSIWSQVFCCTLPKSASDHHPLLLKSSSLPISKHSHFRFHRMWLNHSDCRRVVLDCWKTYIIGCHMNKVSQNLKILKRKLIAWNVNVFGNLHLNVQNAMASVEDVQSCITLQGPVQELLDREYNAQMDLIYALKVEEEFWMEKARLNWHTSGDRNTGFFQKVAKIRQTSKNLSILKDGELILSNQNDLANHALRYFLDLYASSNITCPNNLIGSTIPNLVLEEDNLNMTKLPSYDEIKSAVFYMNGDGAPLSSFLGHCGF</sequence>
<dbReference type="PANTHER" id="PTHR33710">
    <property type="entry name" value="BNAC02G09200D PROTEIN"/>
    <property type="match status" value="1"/>
</dbReference>
<protein>
    <submittedName>
        <fullName evidence="1">Uncharacterized protein</fullName>
    </submittedName>
</protein>
<dbReference type="AlphaFoldDB" id="A0AAV1Y3J1"/>
<dbReference type="InterPro" id="IPR036691">
    <property type="entry name" value="Endo/exonu/phosph_ase_sf"/>
</dbReference>
<accession>A0AAV1Y3J1</accession>
<organism evidence="1 2">
    <name type="scientific">Lupinus luteus</name>
    <name type="common">European yellow lupine</name>
    <dbReference type="NCBI Taxonomy" id="3873"/>
    <lineage>
        <taxon>Eukaryota</taxon>
        <taxon>Viridiplantae</taxon>
        <taxon>Streptophyta</taxon>
        <taxon>Embryophyta</taxon>
        <taxon>Tracheophyta</taxon>
        <taxon>Spermatophyta</taxon>
        <taxon>Magnoliopsida</taxon>
        <taxon>eudicotyledons</taxon>
        <taxon>Gunneridae</taxon>
        <taxon>Pentapetalae</taxon>
        <taxon>rosids</taxon>
        <taxon>fabids</taxon>
        <taxon>Fabales</taxon>
        <taxon>Fabaceae</taxon>
        <taxon>Papilionoideae</taxon>
        <taxon>50 kb inversion clade</taxon>
        <taxon>genistoids sensu lato</taxon>
        <taxon>core genistoids</taxon>
        <taxon>Genisteae</taxon>
        <taxon>Lupinus</taxon>
    </lineage>
</organism>
<dbReference type="Proteomes" id="UP001497480">
    <property type="component" value="Unassembled WGS sequence"/>
</dbReference>
<dbReference type="PANTHER" id="PTHR33710:SF77">
    <property type="entry name" value="DNASE I-LIKE SUPERFAMILY PROTEIN"/>
    <property type="match status" value="1"/>
</dbReference>
<name>A0AAV1Y3J1_LUPLU</name>
<dbReference type="EMBL" id="CAXHTB010000021">
    <property type="protein sequence ID" value="CAL0328478.1"/>
    <property type="molecule type" value="Genomic_DNA"/>
</dbReference>
<gene>
    <name evidence="1" type="ORF">LLUT_LOCUS29538</name>
</gene>
<dbReference type="Gene3D" id="3.60.10.10">
    <property type="entry name" value="Endonuclease/exonuclease/phosphatase"/>
    <property type="match status" value="1"/>
</dbReference>
<proteinExistence type="predicted"/>